<protein>
    <submittedName>
        <fullName evidence="2">Uncharacterized protein</fullName>
    </submittedName>
</protein>
<name>A0A6C2YI82_9BACT</name>
<dbReference type="AlphaFoldDB" id="A0A6C2YI82"/>
<proteinExistence type="predicted"/>
<dbReference type="EMBL" id="LR593887">
    <property type="protein sequence ID" value="VTR96968.1"/>
    <property type="molecule type" value="Genomic_DNA"/>
</dbReference>
<feature type="region of interest" description="Disordered" evidence="1">
    <location>
        <begin position="1"/>
        <end position="30"/>
    </location>
</feature>
<evidence type="ECO:0000313" key="3">
    <source>
        <dbReference type="Proteomes" id="UP000464378"/>
    </source>
</evidence>
<keyword evidence="3" id="KW-1185">Reference proteome</keyword>
<feature type="region of interest" description="Disordered" evidence="1">
    <location>
        <begin position="51"/>
        <end position="76"/>
    </location>
</feature>
<dbReference type="Proteomes" id="UP000464378">
    <property type="component" value="Chromosome"/>
</dbReference>
<evidence type="ECO:0000313" key="2">
    <source>
        <dbReference type="EMBL" id="VIP00775.1"/>
    </source>
</evidence>
<sequence length="76" mass="8117">MPKTGYWKTSTLGSKAGWKGRSSSYPHRLAPPGVHRSACIPYLSGGNPVPLKPIGSARGTDWEGGGHLPPPRLARR</sequence>
<organism evidence="2">
    <name type="scientific">Tuwongella immobilis</name>
    <dbReference type="NCBI Taxonomy" id="692036"/>
    <lineage>
        <taxon>Bacteria</taxon>
        <taxon>Pseudomonadati</taxon>
        <taxon>Planctomycetota</taxon>
        <taxon>Planctomycetia</taxon>
        <taxon>Gemmatales</taxon>
        <taxon>Gemmataceae</taxon>
        <taxon>Tuwongella</taxon>
    </lineage>
</organism>
<evidence type="ECO:0000256" key="1">
    <source>
        <dbReference type="SAM" id="MobiDB-lite"/>
    </source>
</evidence>
<dbReference type="KEGG" id="tim:GMBLW1_31850"/>
<dbReference type="EMBL" id="LR586016">
    <property type="protein sequence ID" value="VIP00775.1"/>
    <property type="molecule type" value="Genomic_DNA"/>
</dbReference>
<dbReference type="InParanoid" id="A0A6C2YI82"/>
<reference evidence="2" key="1">
    <citation type="submission" date="2019-04" db="EMBL/GenBank/DDBJ databases">
        <authorList>
            <consortium name="Science for Life Laboratories"/>
        </authorList>
    </citation>
    <scope>NUCLEOTIDE SEQUENCE</scope>
    <source>
        <strain evidence="2">MBLW1</strain>
    </source>
</reference>
<gene>
    <name evidence="2" type="ORF">GMBLW1_31850</name>
</gene>
<accession>A0A6C2YI82</accession>